<dbReference type="Pfam" id="PF01632">
    <property type="entry name" value="Ribosomal_L35p"/>
    <property type="match status" value="1"/>
</dbReference>
<dbReference type="AlphaFoldDB" id="A0A2G8KSI6"/>
<dbReference type="InterPro" id="IPR037229">
    <property type="entry name" value="Ribosomal_bL35_sf"/>
</dbReference>
<evidence type="ECO:0000256" key="8">
    <source>
        <dbReference type="ARBA" id="ARBA00035418"/>
    </source>
</evidence>
<evidence type="ECO:0000256" key="2">
    <source>
        <dbReference type="ARBA" id="ARBA00006598"/>
    </source>
</evidence>
<comment type="caution">
    <text evidence="10">The sequence shown here is derived from an EMBL/GenBank/DDBJ whole genome shotgun (WGS) entry which is preliminary data.</text>
</comment>
<dbReference type="GO" id="GO:0005739">
    <property type="term" value="C:mitochondrion"/>
    <property type="evidence" value="ECO:0007669"/>
    <property type="project" value="UniProtKB-SubCell"/>
</dbReference>
<evidence type="ECO:0000256" key="4">
    <source>
        <dbReference type="ARBA" id="ARBA00022980"/>
    </source>
</evidence>
<dbReference type="GO" id="GO:0003735">
    <property type="term" value="F:structural constituent of ribosome"/>
    <property type="evidence" value="ECO:0007669"/>
    <property type="project" value="InterPro"/>
</dbReference>
<dbReference type="SUPFAM" id="SSF143034">
    <property type="entry name" value="L35p-like"/>
    <property type="match status" value="1"/>
</dbReference>
<evidence type="ECO:0000313" key="11">
    <source>
        <dbReference type="Proteomes" id="UP000230750"/>
    </source>
</evidence>
<dbReference type="InterPro" id="IPR019338">
    <property type="entry name" value="Ribosomal_bL35m"/>
</dbReference>
<evidence type="ECO:0000256" key="5">
    <source>
        <dbReference type="ARBA" id="ARBA00023128"/>
    </source>
</evidence>
<protein>
    <recommendedName>
        <fullName evidence="7">Large ribosomal subunit protein bL35m</fullName>
    </recommendedName>
    <alternativeName>
        <fullName evidence="8">39S ribosomal protein L35, mitochondrial</fullName>
    </alternativeName>
</protein>
<dbReference type="Proteomes" id="UP000230750">
    <property type="component" value="Unassembled WGS sequence"/>
</dbReference>
<dbReference type="GO" id="GO:1990904">
    <property type="term" value="C:ribonucleoprotein complex"/>
    <property type="evidence" value="ECO:0007669"/>
    <property type="project" value="UniProtKB-KW"/>
</dbReference>
<evidence type="ECO:0000256" key="7">
    <source>
        <dbReference type="ARBA" id="ARBA00035273"/>
    </source>
</evidence>
<dbReference type="PANTHER" id="PTHR15909">
    <property type="entry name" value="39S RIBOSOMAL PROTEIN L35, MITOCHONDRIAL"/>
    <property type="match status" value="1"/>
</dbReference>
<feature type="region of interest" description="Disordered" evidence="9">
    <location>
        <begin position="195"/>
        <end position="224"/>
    </location>
</feature>
<comment type="subcellular location">
    <subcellularLocation>
        <location evidence="1">Mitochondrion</location>
    </subcellularLocation>
</comment>
<keyword evidence="5" id="KW-0496">Mitochondrion</keyword>
<accession>A0A2G8KSI6</accession>
<reference evidence="10 11" key="1">
    <citation type="journal article" date="2017" name="PLoS Biol.">
        <title>The sea cucumber genome provides insights into morphological evolution and visceral regeneration.</title>
        <authorList>
            <person name="Zhang X."/>
            <person name="Sun L."/>
            <person name="Yuan J."/>
            <person name="Sun Y."/>
            <person name="Gao Y."/>
            <person name="Zhang L."/>
            <person name="Li S."/>
            <person name="Dai H."/>
            <person name="Hamel J.F."/>
            <person name="Liu C."/>
            <person name="Yu Y."/>
            <person name="Liu S."/>
            <person name="Lin W."/>
            <person name="Guo K."/>
            <person name="Jin S."/>
            <person name="Xu P."/>
            <person name="Storey K.B."/>
            <person name="Huan P."/>
            <person name="Zhang T."/>
            <person name="Zhou Y."/>
            <person name="Zhang J."/>
            <person name="Lin C."/>
            <person name="Li X."/>
            <person name="Xing L."/>
            <person name="Huo D."/>
            <person name="Sun M."/>
            <person name="Wang L."/>
            <person name="Mercier A."/>
            <person name="Li F."/>
            <person name="Yang H."/>
            <person name="Xiang J."/>
        </authorList>
    </citation>
    <scope>NUCLEOTIDE SEQUENCE [LARGE SCALE GENOMIC DNA]</scope>
    <source>
        <strain evidence="10">Shaxun</strain>
        <tissue evidence="10">Muscle</tissue>
    </source>
</reference>
<evidence type="ECO:0000256" key="3">
    <source>
        <dbReference type="ARBA" id="ARBA00022946"/>
    </source>
</evidence>
<keyword evidence="11" id="KW-1185">Reference proteome</keyword>
<dbReference type="EMBL" id="MRZV01000396">
    <property type="protein sequence ID" value="PIK50966.1"/>
    <property type="molecule type" value="Genomic_DNA"/>
</dbReference>
<name>A0A2G8KSI6_STIJA</name>
<dbReference type="GO" id="GO:0005840">
    <property type="term" value="C:ribosome"/>
    <property type="evidence" value="ECO:0007669"/>
    <property type="project" value="UniProtKB-KW"/>
</dbReference>
<proteinExistence type="inferred from homology"/>
<keyword evidence="4 10" id="KW-0689">Ribosomal protein</keyword>
<dbReference type="STRING" id="307972.A0A2G8KSI6"/>
<evidence type="ECO:0000256" key="1">
    <source>
        <dbReference type="ARBA" id="ARBA00004173"/>
    </source>
</evidence>
<comment type="similarity">
    <text evidence="2">Belongs to the bacterial ribosomal protein bL35 family.</text>
</comment>
<dbReference type="PANTHER" id="PTHR15909:SF0">
    <property type="entry name" value="LARGE RIBOSOMAL SUBUNIT PROTEIN BL35M"/>
    <property type="match status" value="1"/>
</dbReference>
<dbReference type="InterPro" id="IPR021137">
    <property type="entry name" value="Ribosomal_bL35-like"/>
</dbReference>
<dbReference type="Gene3D" id="4.10.410.60">
    <property type="match status" value="1"/>
</dbReference>
<dbReference type="OrthoDB" id="5847109at2759"/>
<keyword evidence="3" id="KW-0809">Transit peptide</keyword>
<evidence type="ECO:0000256" key="6">
    <source>
        <dbReference type="ARBA" id="ARBA00023274"/>
    </source>
</evidence>
<evidence type="ECO:0000313" key="10">
    <source>
        <dbReference type="EMBL" id="PIK50966.1"/>
    </source>
</evidence>
<dbReference type="GO" id="GO:0006412">
    <property type="term" value="P:translation"/>
    <property type="evidence" value="ECO:0007669"/>
    <property type="project" value="InterPro"/>
</dbReference>
<keyword evidence="6" id="KW-0687">Ribonucleoprotein</keyword>
<organism evidence="10 11">
    <name type="scientific">Stichopus japonicus</name>
    <name type="common">Sea cucumber</name>
    <dbReference type="NCBI Taxonomy" id="307972"/>
    <lineage>
        <taxon>Eukaryota</taxon>
        <taxon>Metazoa</taxon>
        <taxon>Echinodermata</taxon>
        <taxon>Eleutherozoa</taxon>
        <taxon>Echinozoa</taxon>
        <taxon>Holothuroidea</taxon>
        <taxon>Aspidochirotacea</taxon>
        <taxon>Aspidochirotida</taxon>
        <taxon>Stichopodidae</taxon>
        <taxon>Apostichopus</taxon>
    </lineage>
</organism>
<sequence>MAASMCRKLLPSCATKLFSSIWTRPLTENARILQKEVSSRAFSSVPQSHLPGNGVLSRLFPAAVYYKAASANNSGLRLMKGPLVQSVRTVIRFDITSGQKQTVEDVPARFYRLANGLWLRAIAGRQRKMWKKHRKRRRRNKQFIFCNKTQSKMLDRMVTMEYKTRKYYPDDPLQQFQERNYCGLKQYPGLAYLKQHQQKSREPSSSDPLAQQIHDSFGVNRYNP</sequence>
<evidence type="ECO:0000256" key="9">
    <source>
        <dbReference type="SAM" id="MobiDB-lite"/>
    </source>
</evidence>
<gene>
    <name evidence="10" type="ORF">BSL78_12134</name>
</gene>